<dbReference type="PANTHER" id="PTHR30269">
    <property type="entry name" value="TRANSMEMBRANE PROTEIN YFCA"/>
    <property type="match status" value="1"/>
</dbReference>
<comment type="caution">
    <text evidence="9">The sequence shown here is derived from an EMBL/GenBank/DDBJ whole genome shotgun (WGS) entry which is preliminary data.</text>
</comment>
<reference evidence="9" key="1">
    <citation type="journal article" date="2014" name="Int. J. Syst. Evol. Microbiol.">
        <title>Complete genome sequence of Corynebacterium casei LMG S-19264T (=DSM 44701T), isolated from a smear-ripened cheese.</title>
        <authorList>
            <consortium name="US DOE Joint Genome Institute (JGI-PGF)"/>
            <person name="Walter F."/>
            <person name="Albersmeier A."/>
            <person name="Kalinowski J."/>
            <person name="Ruckert C."/>
        </authorList>
    </citation>
    <scope>NUCLEOTIDE SEQUENCE</scope>
    <source>
        <strain evidence="9">CGMCC 1.15493</strain>
    </source>
</reference>
<evidence type="ECO:0000256" key="6">
    <source>
        <dbReference type="ARBA" id="ARBA00022989"/>
    </source>
</evidence>
<dbReference type="Pfam" id="PF01925">
    <property type="entry name" value="TauE"/>
    <property type="match status" value="1"/>
</dbReference>
<sequence>MSAGAVAAFLLVAGLSAYVQTLTGFAFGLLVMGAVGLTGILPLPEAAVVVSVLTLVNAGQMVAKGWSDIRRRELLVIIAASLPMTIVGYAVLAHLAAGGIDGLRILLGVVILVSALQLLKPPAKDKRPSGVPATLFFGALSGLMGGLFSTSGPPLVYHLYRQPLPMAAIRETLVAVFALNALLRLGMVAAAGDFPAVAYWPALLAIPAVICGTTLARRLPPPLSPTAIRLAVFVLLCLSGLSLALPSLGKLLA</sequence>
<keyword evidence="3" id="KW-0813">Transport</keyword>
<keyword evidence="6 8" id="KW-1133">Transmembrane helix</keyword>
<dbReference type="PANTHER" id="PTHR30269:SF37">
    <property type="entry name" value="MEMBRANE TRANSPORTER PROTEIN"/>
    <property type="match status" value="1"/>
</dbReference>
<feature type="transmembrane region" description="Helical" evidence="8">
    <location>
        <begin position="168"/>
        <end position="185"/>
    </location>
</feature>
<dbReference type="InterPro" id="IPR002781">
    <property type="entry name" value="TM_pro_TauE-like"/>
</dbReference>
<keyword evidence="5 8" id="KW-0812">Transmembrane</keyword>
<keyword evidence="10" id="KW-1185">Reference proteome</keyword>
<gene>
    <name evidence="9" type="ORF">GCM10011335_27930</name>
</gene>
<evidence type="ECO:0000256" key="8">
    <source>
        <dbReference type="RuleBase" id="RU363041"/>
    </source>
</evidence>
<feature type="transmembrane region" description="Helical" evidence="8">
    <location>
        <begin position="102"/>
        <end position="119"/>
    </location>
</feature>
<dbReference type="InterPro" id="IPR052017">
    <property type="entry name" value="TSUP"/>
</dbReference>
<organism evidence="9 10">
    <name type="scientific">Aureimonas glaciei</name>
    <dbReference type="NCBI Taxonomy" id="1776957"/>
    <lineage>
        <taxon>Bacteria</taxon>
        <taxon>Pseudomonadati</taxon>
        <taxon>Pseudomonadota</taxon>
        <taxon>Alphaproteobacteria</taxon>
        <taxon>Hyphomicrobiales</taxon>
        <taxon>Aurantimonadaceae</taxon>
        <taxon>Aureimonas</taxon>
    </lineage>
</organism>
<evidence type="ECO:0000256" key="3">
    <source>
        <dbReference type="ARBA" id="ARBA00022448"/>
    </source>
</evidence>
<comment type="similarity">
    <text evidence="2 8">Belongs to the 4-toluene sulfonate uptake permease (TSUP) (TC 2.A.102) family.</text>
</comment>
<comment type="subcellular location">
    <subcellularLocation>
        <location evidence="1 8">Cell membrane</location>
        <topology evidence="1 8">Multi-pass membrane protein</topology>
    </subcellularLocation>
</comment>
<evidence type="ECO:0000313" key="9">
    <source>
        <dbReference type="EMBL" id="GGD23440.1"/>
    </source>
</evidence>
<feature type="transmembrane region" description="Helical" evidence="8">
    <location>
        <begin position="228"/>
        <end position="248"/>
    </location>
</feature>
<evidence type="ECO:0000256" key="4">
    <source>
        <dbReference type="ARBA" id="ARBA00022475"/>
    </source>
</evidence>
<evidence type="ECO:0000256" key="2">
    <source>
        <dbReference type="ARBA" id="ARBA00009142"/>
    </source>
</evidence>
<dbReference type="AlphaFoldDB" id="A0A916XZ76"/>
<proteinExistence type="inferred from homology"/>
<evidence type="ECO:0000256" key="1">
    <source>
        <dbReference type="ARBA" id="ARBA00004651"/>
    </source>
</evidence>
<keyword evidence="4 8" id="KW-1003">Cell membrane</keyword>
<feature type="transmembrane region" description="Helical" evidence="8">
    <location>
        <begin position="131"/>
        <end position="148"/>
    </location>
</feature>
<evidence type="ECO:0000313" key="10">
    <source>
        <dbReference type="Proteomes" id="UP000613160"/>
    </source>
</evidence>
<feature type="transmembrane region" description="Helical" evidence="8">
    <location>
        <begin position="27"/>
        <end position="53"/>
    </location>
</feature>
<dbReference type="EMBL" id="BMJJ01000006">
    <property type="protein sequence ID" value="GGD23440.1"/>
    <property type="molecule type" value="Genomic_DNA"/>
</dbReference>
<keyword evidence="7 8" id="KW-0472">Membrane</keyword>
<evidence type="ECO:0000256" key="7">
    <source>
        <dbReference type="ARBA" id="ARBA00023136"/>
    </source>
</evidence>
<name>A0A916XZ76_9HYPH</name>
<feature type="transmembrane region" description="Helical" evidence="8">
    <location>
        <begin position="197"/>
        <end position="216"/>
    </location>
</feature>
<dbReference type="Proteomes" id="UP000613160">
    <property type="component" value="Unassembled WGS sequence"/>
</dbReference>
<accession>A0A916XZ76</accession>
<feature type="transmembrane region" description="Helical" evidence="8">
    <location>
        <begin position="74"/>
        <end position="96"/>
    </location>
</feature>
<reference evidence="9" key="2">
    <citation type="submission" date="2020-09" db="EMBL/GenBank/DDBJ databases">
        <authorList>
            <person name="Sun Q."/>
            <person name="Zhou Y."/>
        </authorList>
    </citation>
    <scope>NUCLEOTIDE SEQUENCE</scope>
    <source>
        <strain evidence="9">CGMCC 1.15493</strain>
    </source>
</reference>
<protein>
    <recommendedName>
        <fullName evidence="8">Probable membrane transporter protein</fullName>
    </recommendedName>
</protein>
<dbReference type="RefSeq" id="WP_188851646.1">
    <property type="nucleotide sequence ID" value="NZ_BMJJ01000006.1"/>
</dbReference>
<dbReference type="GO" id="GO:0005886">
    <property type="term" value="C:plasma membrane"/>
    <property type="evidence" value="ECO:0007669"/>
    <property type="project" value="UniProtKB-SubCell"/>
</dbReference>
<evidence type="ECO:0000256" key="5">
    <source>
        <dbReference type="ARBA" id="ARBA00022692"/>
    </source>
</evidence>